<evidence type="ECO:0000256" key="5">
    <source>
        <dbReference type="ARBA" id="ARBA00022559"/>
    </source>
</evidence>
<evidence type="ECO:0000259" key="14">
    <source>
        <dbReference type="PROSITE" id="PS51352"/>
    </source>
</evidence>
<gene>
    <name evidence="15" type="ORF">EP073_04675</name>
</gene>
<dbReference type="InterPro" id="IPR000866">
    <property type="entry name" value="AhpC/TSA"/>
</dbReference>
<dbReference type="AlphaFoldDB" id="A0A3R5Y6B8"/>
<evidence type="ECO:0000256" key="8">
    <source>
        <dbReference type="ARBA" id="ARBA00023157"/>
    </source>
</evidence>
<evidence type="ECO:0000256" key="10">
    <source>
        <dbReference type="ARBA" id="ARBA00032077"/>
    </source>
</evidence>
<dbReference type="Pfam" id="PF00578">
    <property type="entry name" value="AhpC-TSA"/>
    <property type="match status" value="1"/>
</dbReference>
<dbReference type="InterPro" id="IPR024706">
    <property type="entry name" value="Peroxiredoxin_AhpC-typ"/>
</dbReference>
<name>A0A3R5Y6B8_9BACT</name>
<dbReference type="PROSITE" id="PS51352">
    <property type="entry name" value="THIOREDOXIN_2"/>
    <property type="match status" value="1"/>
</dbReference>
<keyword evidence="7" id="KW-0560">Oxidoreductase</keyword>
<evidence type="ECO:0000256" key="6">
    <source>
        <dbReference type="ARBA" id="ARBA00022862"/>
    </source>
</evidence>
<feature type="compositionally biased region" description="Basic and acidic residues" evidence="13">
    <location>
        <begin position="181"/>
        <end position="190"/>
    </location>
</feature>
<dbReference type="PANTHER" id="PTHR10681">
    <property type="entry name" value="THIOREDOXIN PEROXIDASE"/>
    <property type="match status" value="1"/>
</dbReference>
<evidence type="ECO:0000313" key="16">
    <source>
        <dbReference type="Proteomes" id="UP000287502"/>
    </source>
</evidence>
<dbReference type="InterPro" id="IPR050217">
    <property type="entry name" value="Peroxiredoxin"/>
</dbReference>
<evidence type="ECO:0000256" key="4">
    <source>
        <dbReference type="ARBA" id="ARBA00017462"/>
    </source>
</evidence>
<dbReference type="InterPro" id="IPR036249">
    <property type="entry name" value="Thioredoxin-like_sf"/>
</dbReference>
<keyword evidence="9" id="KW-0676">Redox-active center</keyword>
<comment type="similarity">
    <text evidence="1">Belongs to the peroxiredoxin family. AhpC/Prx1 subfamily.</text>
</comment>
<dbReference type="GO" id="GO:0045454">
    <property type="term" value="P:cell redox homeostasis"/>
    <property type="evidence" value="ECO:0007669"/>
    <property type="project" value="TreeGrafter"/>
</dbReference>
<dbReference type="GO" id="GO:0102039">
    <property type="term" value="F:NADH-dependent peroxiredoxin activity"/>
    <property type="evidence" value="ECO:0007669"/>
    <property type="project" value="UniProtKB-EC"/>
</dbReference>
<dbReference type="RefSeq" id="WP_128466010.1">
    <property type="nucleotide sequence ID" value="NZ_CP035108.1"/>
</dbReference>
<evidence type="ECO:0000256" key="11">
    <source>
        <dbReference type="ARBA" id="ARBA00047572"/>
    </source>
</evidence>
<evidence type="ECO:0000256" key="13">
    <source>
        <dbReference type="SAM" id="MobiDB-lite"/>
    </source>
</evidence>
<feature type="region of interest" description="Disordered" evidence="13">
    <location>
        <begin position="172"/>
        <end position="198"/>
    </location>
</feature>
<dbReference type="GO" id="GO:0008379">
    <property type="term" value="F:thioredoxin peroxidase activity"/>
    <property type="evidence" value="ECO:0007669"/>
    <property type="project" value="TreeGrafter"/>
</dbReference>
<dbReference type="GO" id="GO:0006979">
    <property type="term" value="P:response to oxidative stress"/>
    <property type="evidence" value="ECO:0007669"/>
    <property type="project" value="TreeGrafter"/>
</dbReference>
<evidence type="ECO:0000256" key="7">
    <source>
        <dbReference type="ARBA" id="ARBA00023002"/>
    </source>
</evidence>
<dbReference type="GO" id="GO:0005829">
    <property type="term" value="C:cytosol"/>
    <property type="evidence" value="ECO:0007669"/>
    <property type="project" value="TreeGrafter"/>
</dbReference>
<keyword evidence="16" id="KW-1185">Reference proteome</keyword>
<sequence length="198" mass="21907">MSLVTKQAPLFKEISVVGKEFKDVSLESYRGKWVVLFFYPLDFTFVCPTEITALSDAAPEFAKRNAQIVGVSTDSKFSHLAWINTPRTEGGLGEISYPLVADFTKKISEDYGVLLPEGMALRATFVIDPEGVVQFELIHALGIGRNVDEVLRSLDALQFVAKHGEVCPAGWTPGKDTMIPDPEKKKEFFKKNPAGHQS</sequence>
<evidence type="ECO:0000256" key="9">
    <source>
        <dbReference type="ARBA" id="ARBA00023284"/>
    </source>
</evidence>
<evidence type="ECO:0000256" key="1">
    <source>
        <dbReference type="ARBA" id="ARBA00009796"/>
    </source>
</evidence>
<feature type="active site" description="Cysteine sulfenic acid (-SOH) intermediate; for peroxidase activity" evidence="12">
    <location>
        <position position="47"/>
    </location>
</feature>
<evidence type="ECO:0000256" key="2">
    <source>
        <dbReference type="ARBA" id="ARBA00011654"/>
    </source>
</evidence>
<dbReference type="PIRSF" id="PIRSF000239">
    <property type="entry name" value="AHPC"/>
    <property type="match status" value="1"/>
</dbReference>
<dbReference type="GO" id="GO:0033554">
    <property type="term" value="P:cellular response to stress"/>
    <property type="evidence" value="ECO:0007669"/>
    <property type="project" value="TreeGrafter"/>
</dbReference>
<dbReference type="KEGG" id="gtl:EP073_04675"/>
<evidence type="ECO:0000313" key="15">
    <source>
        <dbReference type="EMBL" id="QAR32723.1"/>
    </source>
</evidence>
<dbReference type="InterPro" id="IPR013766">
    <property type="entry name" value="Thioredoxin_domain"/>
</dbReference>
<dbReference type="Gene3D" id="3.40.30.10">
    <property type="entry name" value="Glutaredoxin"/>
    <property type="match status" value="1"/>
</dbReference>
<dbReference type="PANTHER" id="PTHR10681:SF121">
    <property type="entry name" value="ALKYL HYDROPEROXIDE REDUCTASE C"/>
    <property type="match status" value="1"/>
</dbReference>
<dbReference type="EMBL" id="CP035108">
    <property type="protein sequence ID" value="QAR32723.1"/>
    <property type="molecule type" value="Genomic_DNA"/>
</dbReference>
<dbReference type="Pfam" id="PF10417">
    <property type="entry name" value="1-cysPrx_C"/>
    <property type="match status" value="1"/>
</dbReference>
<feature type="domain" description="Thioredoxin" evidence="14">
    <location>
        <begin position="2"/>
        <end position="159"/>
    </location>
</feature>
<reference evidence="15 16" key="1">
    <citation type="submission" date="2019-01" db="EMBL/GenBank/DDBJ databases">
        <title>Geovibrio thiophilus DSM 11263, complete genome.</title>
        <authorList>
            <person name="Spring S."/>
            <person name="Bunk B."/>
            <person name="Sproer C."/>
        </authorList>
    </citation>
    <scope>NUCLEOTIDE SEQUENCE [LARGE SCALE GENOMIC DNA]</scope>
    <source>
        <strain evidence="15 16">DSM 11263</strain>
    </source>
</reference>
<evidence type="ECO:0000256" key="12">
    <source>
        <dbReference type="PIRSR" id="PIRSR000239-1"/>
    </source>
</evidence>
<dbReference type="SUPFAM" id="SSF52833">
    <property type="entry name" value="Thioredoxin-like"/>
    <property type="match status" value="1"/>
</dbReference>
<keyword evidence="5" id="KW-0575">Peroxidase</keyword>
<dbReference type="Proteomes" id="UP000287502">
    <property type="component" value="Chromosome"/>
</dbReference>
<dbReference type="InterPro" id="IPR019479">
    <property type="entry name" value="Peroxiredoxin_C"/>
</dbReference>
<dbReference type="GO" id="GO:0042744">
    <property type="term" value="P:hydrogen peroxide catabolic process"/>
    <property type="evidence" value="ECO:0007669"/>
    <property type="project" value="TreeGrafter"/>
</dbReference>
<evidence type="ECO:0000256" key="3">
    <source>
        <dbReference type="ARBA" id="ARBA00013021"/>
    </source>
</evidence>
<dbReference type="OrthoDB" id="9812811at2"/>
<dbReference type="FunFam" id="3.40.30.10:FF:000003">
    <property type="entry name" value="Peroxiredoxin 1"/>
    <property type="match status" value="1"/>
</dbReference>
<protein>
    <recommendedName>
        <fullName evidence="4">Alkyl hydroperoxide reductase C</fullName>
        <ecNumber evidence="3">1.11.1.26</ecNumber>
    </recommendedName>
    <alternativeName>
        <fullName evidence="10">Peroxiredoxin</fullName>
    </alternativeName>
</protein>
<keyword evidence="6" id="KW-0049">Antioxidant</keyword>
<comment type="catalytic activity">
    <reaction evidence="11">
        <text>a hydroperoxide + NADH + H(+) = an alcohol + NAD(+) + H2O</text>
        <dbReference type="Rhea" id="RHEA:62628"/>
        <dbReference type="ChEBI" id="CHEBI:15377"/>
        <dbReference type="ChEBI" id="CHEBI:15378"/>
        <dbReference type="ChEBI" id="CHEBI:30879"/>
        <dbReference type="ChEBI" id="CHEBI:35924"/>
        <dbReference type="ChEBI" id="CHEBI:57540"/>
        <dbReference type="ChEBI" id="CHEBI:57945"/>
        <dbReference type="EC" id="1.11.1.26"/>
    </reaction>
</comment>
<proteinExistence type="inferred from homology"/>
<dbReference type="CDD" id="cd03015">
    <property type="entry name" value="PRX_Typ2cys"/>
    <property type="match status" value="1"/>
</dbReference>
<comment type="subunit">
    <text evidence="2">Homodimer; disulfide-linked, upon oxidation. 5 homodimers assemble to form a ring-like decamer.</text>
</comment>
<accession>A0A3R5Y6B8</accession>
<organism evidence="15 16">
    <name type="scientific">Geovibrio thiophilus</name>
    <dbReference type="NCBI Taxonomy" id="139438"/>
    <lineage>
        <taxon>Bacteria</taxon>
        <taxon>Pseudomonadati</taxon>
        <taxon>Deferribacterota</taxon>
        <taxon>Deferribacteres</taxon>
        <taxon>Deferribacterales</taxon>
        <taxon>Geovibrionaceae</taxon>
        <taxon>Geovibrio</taxon>
    </lineage>
</organism>
<keyword evidence="8" id="KW-1015">Disulfide bond</keyword>
<dbReference type="EC" id="1.11.1.26" evidence="3"/>